<evidence type="ECO:0000313" key="2">
    <source>
        <dbReference type="EMBL" id="QCK84648.1"/>
    </source>
</evidence>
<feature type="transmembrane region" description="Helical" evidence="1">
    <location>
        <begin position="54"/>
        <end position="76"/>
    </location>
</feature>
<gene>
    <name evidence="2" type="ORF">E8L99_02025</name>
</gene>
<organism evidence="2 3">
    <name type="scientific">Phreatobacter aquaticus</name>
    <dbReference type="NCBI Taxonomy" id="2570229"/>
    <lineage>
        <taxon>Bacteria</taxon>
        <taxon>Pseudomonadati</taxon>
        <taxon>Pseudomonadota</taxon>
        <taxon>Alphaproteobacteria</taxon>
        <taxon>Hyphomicrobiales</taxon>
        <taxon>Phreatobacteraceae</taxon>
        <taxon>Phreatobacter</taxon>
    </lineage>
</organism>
<proteinExistence type="predicted"/>
<evidence type="ECO:0000256" key="1">
    <source>
        <dbReference type="SAM" id="Phobius"/>
    </source>
</evidence>
<protein>
    <submittedName>
        <fullName evidence="2">Uncharacterized protein</fullName>
    </submittedName>
</protein>
<sequence length="249" mass="25713">MTPLSPSGTFVRRYLALLVDAGWRVAFHAGPYALTAGVAAELAGRLRAPFLWKLPVFAVVVALLLIGVLLGTHVAVGRRDLKAAREAVPLRNHLAAAPRIVRETMVLLALMMVVALAAVGVIDLMLLVVESAAGDSWPWTALRLIGTATAVCVSLILLAAAMALAASGPKASISLDTSLLRLHRQAPTAFGVISLMIAAGTVAAVLGFQLAPRVGVWPPVLADALAKGLGFLVATTVLTVGAALLTADD</sequence>
<feature type="transmembrane region" description="Helical" evidence="1">
    <location>
        <begin position="186"/>
        <end position="208"/>
    </location>
</feature>
<dbReference type="Proteomes" id="UP000298588">
    <property type="component" value="Chromosome"/>
</dbReference>
<dbReference type="KEGG" id="paqt:E8L99_02025"/>
<dbReference type="OrthoDB" id="9857503at2"/>
<feature type="transmembrane region" description="Helical" evidence="1">
    <location>
        <begin position="106"/>
        <end position="129"/>
    </location>
</feature>
<accession>A0A4D7QBX5</accession>
<dbReference type="AlphaFoldDB" id="A0A4D7QBX5"/>
<keyword evidence="1" id="KW-1133">Transmembrane helix</keyword>
<keyword evidence="1" id="KW-0472">Membrane</keyword>
<feature type="transmembrane region" description="Helical" evidence="1">
    <location>
        <begin position="228"/>
        <end position="247"/>
    </location>
</feature>
<name>A0A4D7QBX5_9HYPH</name>
<evidence type="ECO:0000313" key="3">
    <source>
        <dbReference type="Proteomes" id="UP000298588"/>
    </source>
</evidence>
<reference evidence="2 3" key="1">
    <citation type="submission" date="2019-04" db="EMBL/GenBank/DDBJ databases">
        <title>Phreatobacter aquaticus sp. nov.</title>
        <authorList>
            <person name="Choi A."/>
            <person name="Baek K."/>
        </authorList>
    </citation>
    <scope>NUCLEOTIDE SEQUENCE [LARGE SCALE GENOMIC DNA]</scope>
    <source>
        <strain evidence="2 3">NMCR1094</strain>
    </source>
</reference>
<keyword evidence="1" id="KW-0812">Transmembrane</keyword>
<feature type="transmembrane region" description="Helical" evidence="1">
    <location>
        <begin position="141"/>
        <end position="165"/>
    </location>
</feature>
<dbReference type="RefSeq" id="WP_137097983.1">
    <property type="nucleotide sequence ID" value="NZ_CP039865.1"/>
</dbReference>
<keyword evidence="3" id="KW-1185">Reference proteome</keyword>
<dbReference type="EMBL" id="CP039865">
    <property type="protein sequence ID" value="QCK84648.1"/>
    <property type="molecule type" value="Genomic_DNA"/>
</dbReference>